<keyword evidence="2" id="KW-0472">Membrane</keyword>
<evidence type="ECO:0000256" key="1">
    <source>
        <dbReference type="SAM" id="MobiDB-lite"/>
    </source>
</evidence>
<dbReference type="EMBL" id="CP006912">
    <property type="protein sequence ID" value="AHB49436.1"/>
    <property type="molecule type" value="Genomic_DNA"/>
</dbReference>
<keyword evidence="2" id="KW-1133">Transmembrane helix</keyword>
<keyword evidence="2" id="KW-0812">Transmembrane</keyword>
<evidence type="ECO:0000313" key="4">
    <source>
        <dbReference type="Proteomes" id="UP000018542"/>
    </source>
</evidence>
<dbReference type="HOGENOM" id="CLU_007198_1_0_5"/>
<dbReference type="PATRIC" id="fig|1029756.8.peg.3170"/>
<keyword evidence="4" id="KW-1185">Reference proteome</keyword>
<dbReference type="Proteomes" id="UP000018542">
    <property type="component" value="Chromosome"/>
</dbReference>
<feature type="transmembrane region" description="Helical" evidence="2">
    <location>
        <begin position="46"/>
        <end position="67"/>
    </location>
</feature>
<sequence length="1238" mass="133202">MTTQTSGRHAPRVFSSPGGPAGPPTGGRRAPSPQPAPRRFGRVFKVAGFTILPVLLLVLLAVGIGYVRLLHGPISLKAFSEQIEERINADLNGFTVHIDDALITLADDFRVELRLTNLRIKEDDGDLVASAPSAALELNRTAFWRFEVSPKRVDLIEPRLAVTYSSEHGISLSINNAPPIAIETANSGEEESAIVPPAPVAAERPLPSFAQDGSSPAFHRVDLARLLAESSARARRGEAATSRLKAFGIRNARVSVTCDDVTSEVFVPEASFDVDHTKRDSVISGAATVESAKGPWSLKFRTEDSEQHDLVKVAATVENLVPSTLAPISADLALLSMFDTPVNGVLNLDLSNAGDLRSADLSIDVADGFIRLPAVSSTPFMLDKGKIALKYNAETRRLDLMPSTLDWDGSHITLHGAMQNDPEETGQPQWHFALRSIDGSISAKDFGVAPIPVESLEAMGRIIPGEDLVQLSGLALSVGGGVVNVNGDIIGGPDAPSTRVEATVSPMPIETLKAMWPRAVAPAARDWMGAQVERANLKSASFKLLSGRFIESEGSTSNDAGAREPERLSAHLELGDIRMVPLPNSLPIEAENAAIRLENSALEVSVPEARIIVDETRRMPLSDVRLTAVDVTHDAPLAELALTSETSLEDLIETLNRSELNLTGQGPLPIAGVDGKVEGEIKIAMPLIADAKVSKIEGNARISDIRGRNEDYQLTIQGGTVDIEVSDIGVIAKGDLSVNGVMARLHMHRILDAPSHLQPPIRISSTLDNADRRQLGLDVNHLVQGEIAAEVTVSHTEAGENAVHVQVDLTNAELIIEELAWRKLPGRQANAQFDLDVAGPNRTELNNFKVVGDMIALDGWIVANEKRDLVEYAFPNFSLNVVSRLDVRGKVDKNKIWKVTAKGSTFDAKDLFRSLLALGKTVDHTIAPAEPAVGVDLTAQVDTVLGHSDVSLRNYSVKLSQRNGQIVSLDGRGTLDGGEPFAVVMTSDGPRRFYAESTDAGQTFKLVGFYPNIQGGRMRLEVDLEARGDAEKSGTLWVEDFRVLGDPIVSEVYSSIDGSSGGRSEGRQRKGEREVFEFQLLRVPFSVGHGQFVLGDSQIRGPLLGASIRGRVDYNTQRLNLGGTYVPLQGINSAFCDIPLFGPIVSGLDCQGVFGITYAIQGPMARPQVLVNPLSMLTPGIFRGIMEMTSPNPQVQPLREQKTKGPASSRVRASSSAPASTVDGWSSETTLPSDRKKR</sequence>
<accession>V5SEZ3</accession>
<proteinExistence type="predicted"/>
<dbReference type="STRING" id="1029756.W911_15205"/>
<feature type="compositionally biased region" description="Polar residues" evidence="1">
    <location>
        <begin position="1223"/>
        <end position="1232"/>
    </location>
</feature>
<organism evidence="3 4">
    <name type="scientific">Hyphomicrobium nitrativorans NL23</name>
    <dbReference type="NCBI Taxonomy" id="1029756"/>
    <lineage>
        <taxon>Bacteria</taxon>
        <taxon>Pseudomonadati</taxon>
        <taxon>Pseudomonadota</taxon>
        <taxon>Alphaproteobacteria</taxon>
        <taxon>Hyphomicrobiales</taxon>
        <taxon>Hyphomicrobiaceae</taxon>
        <taxon>Hyphomicrobium</taxon>
    </lineage>
</organism>
<evidence type="ECO:0008006" key="5">
    <source>
        <dbReference type="Google" id="ProtNLM"/>
    </source>
</evidence>
<dbReference type="KEGG" id="hni:W911_15205"/>
<protein>
    <recommendedName>
        <fullName evidence="5">AsmA-like C-terminal domain-containing protein</fullName>
    </recommendedName>
</protein>
<dbReference type="AlphaFoldDB" id="V5SEZ3"/>
<reference evidence="3 4" key="1">
    <citation type="journal article" date="2014" name="Genome Announc.">
        <title>Complete Genome Sequence of Hyphomicrobium nitrativorans Strain NL23, a Denitrifying Bacterium Isolated from Biofilm of a Methanol-Fed Denitrification System Treating Seawater at the Montreal Biodome.</title>
        <authorList>
            <person name="Martineau C."/>
            <person name="Villeneuve C."/>
            <person name="Mauffrey F."/>
            <person name="Villemur R."/>
        </authorList>
    </citation>
    <scope>NUCLEOTIDE SEQUENCE [LARGE SCALE GENOMIC DNA]</scope>
    <source>
        <strain evidence="3">NL23</strain>
    </source>
</reference>
<feature type="region of interest" description="Disordered" evidence="1">
    <location>
        <begin position="1189"/>
        <end position="1238"/>
    </location>
</feature>
<evidence type="ECO:0000256" key="2">
    <source>
        <dbReference type="SAM" id="Phobius"/>
    </source>
</evidence>
<gene>
    <name evidence="3" type="ORF">W911_15205</name>
</gene>
<evidence type="ECO:0000313" key="3">
    <source>
        <dbReference type="EMBL" id="AHB49436.1"/>
    </source>
</evidence>
<name>V5SEZ3_9HYPH</name>
<feature type="region of interest" description="Disordered" evidence="1">
    <location>
        <begin position="1"/>
        <end position="36"/>
    </location>
</feature>
<feature type="compositionally biased region" description="Low complexity" evidence="1">
    <location>
        <begin position="1206"/>
        <end position="1220"/>
    </location>
</feature>